<evidence type="ECO:0000313" key="9">
    <source>
        <dbReference type="EMBL" id="AMP11613.1"/>
    </source>
</evidence>
<name>A0A127QNK4_9BURK</name>
<accession>A0A127QNK4</accession>
<protein>
    <recommendedName>
        <fullName evidence="6">LPS-assembly lipoprotein LptE</fullName>
    </recommendedName>
</protein>
<organism evidence="9 10">
    <name type="scientific">Collimonas arenae</name>
    <dbReference type="NCBI Taxonomy" id="279058"/>
    <lineage>
        <taxon>Bacteria</taxon>
        <taxon>Pseudomonadati</taxon>
        <taxon>Pseudomonadota</taxon>
        <taxon>Betaproteobacteria</taxon>
        <taxon>Burkholderiales</taxon>
        <taxon>Oxalobacteraceae</taxon>
        <taxon>Collimonas</taxon>
    </lineage>
</organism>
<keyword evidence="10" id="KW-1185">Reference proteome</keyword>
<dbReference type="PANTHER" id="PTHR38098:SF1">
    <property type="entry name" value="LPS-ASSEMBLY LIPOPROTEIN LPTE"/>
    <property type="match status" value="1"/>
</dbReference>
<keyword evidence="1 6" id="KW-0732">Signal</keyword>
<keyword evidence="2 6" id="KW-0472">Membrane</keyword>
<dbReference type="GO" id="GO:0015920">
    <property type="term" value="P:lipopolysaccharide transport"/>
    <property type="evidence" value="ECO:0007669"/>
    <property type="project" value="TreeGrafter"/>
</dbReference>
<keyword evidence="5 6" id="KW-0449">Lipoprotein</keyword>
<comment type="similarity">
    <text evidence="6">Belongs to the LptE lipoprotein family.</text>
</comment>
<reference evidence="9 10" key="1">
    <citation type="submission" date="2015-11" db="EMBL/GenBank/DDBJ databases">
        <title>Exploring the genomic traits of fungus-feeding bacterial genus Collimonas.</title>
        <authorList>
            <person name="Song C."/>
            <person name="Schmidt R."/>
            <person name="de Jager V."/>
            <person name="Krzyzanowska D."/>
            <person name="Jongedijk E."/>
            <person name="Cankar K."/>
            <person name="Beekwilder J."/>
            <person name="van Veen A."/>
            <person name="de Boer W."/>
            <person name="van Veen J.A."/>
            <person name="Garbeva P."/>
        </authorList>
    </citation>
    <scope>NUCLEOTIDE SEQUENCE [LARGE SCALE GENOMIC DNA]</scope>
    <source>
        <strain evidence="9 10">Ter282</strain>
    </source>
</reference>
<evidence type="ECO:0000256" key="7">
    <source>
        <dbReference type="SAM" id="MobiDB-lite"/>
    </source>
</evidence>
<feature type="chain" id="PRO_5008864785" description="LPS-assembly lipoprotein LptE" evidence="8">
    <location>
        <begin position="21"/>
        <end position="192"/>
    </location>
</feature>
<dbReference type="InterPro" id="IPR007485">
    <property type="entry name" value="LPS_assembly_LptE"/>
</dbReference>
<evidence type="ECO:0000256" key="2">
    <source>
        <dbReference type="ARBA" id="ARBA00023136"/>
    </source>
</evidence>
<keyword evidence="3 6" id="KW-0564">Palmitate</keyword>
<gene>
    <name evidence="6" type="primary">lptE</name>
    <name evidence="9" type="ORF">CAter282_3942</name>
</gene>
<dbReference type="PANTHER" id="PTHR38098">
    <property type="entry name" value="LPS-ASSEMBLY LIPOPROTEIN LPTE"/>
    <property type="match status" value="1"/>
</dbReference>
<evidence type="ECO:0000256" key="1">
    <source>
        <dbReference type="ARBA" id="ARBA00022729"/>
    </source>
</evidence>
<dbReference type="PATRIC" id="fig|279058.18.peg.3886"/>
<dbReference type="Pfam" id="PF04390">
    <property type="entry name" value="LptE"/>
    <property type="match status" value="1"/>
</dbReference>
<evidence type="ECO:0000256" key="5">
    <source>
        <dbReference type="ARBA" id="ARBA00023288"/>
    </source>
</evidence>
<comment type="subcellular location">
    <subcellularLocation>
        <location evidence="6">Cell outer membrane</location>
        <topology evidence="6">Lipid-anchor</topology>
    </subcellularLocation>
</comment>
<evidence type="ECO:0000256" key="4">
    <source>
        <dbReference type="ARBA" id="ARBA00023237"/>
    </source>
</evidence>
<dbReference type="Gene3D" id="3.30.160.150">
    <property type="entry name" value="Lipoprotein like domain"/>
    <property type="match status" value="1"/>
</dbReference>
<evidence type="ECO:0000256" key="8">
    <source>
        <dbReference type="SAM" id="SignalP"/>
    </source>
</evidence>
<sequence>MRWPLLLLTAALLSACGFHLRTSANLPFKSIYMTFGATSPLGVELKRNILASGNTVVLPTEEGAEATLQVLAETREKVVLILNSQGRASEYLLYYKLTFRVLDANKKELLPPTQITLKRDISYNSSQELSKAAEEVLLYRDMQTDMVQQILRRLAAIKSGVPTQVEPSEQPPAGNQADQQATPAPAAAPAVK</sequence>
<dbReference type="AlphaFoldDB" id="A0A127QNK4"/>
<feature type="region of interest" description="Disordered" evidence="7">
    <location>
        <begin position="161"/>
        <end position="192"/>
    </location>
</feature>
<evidence type="ECO:0000256" key="3">
    <source>
        <dbReference type="ARBA" id="ARBA00023139"/>
    </source>
</evidence>
<dbReference type="PROSITE" id="PS51257">
    <property type="entry name" value="PROKAR_LIPOPROTEIN"/>
    <property type="match status" value="1"/>
</dbReference>
<feature type="signal peptide" evidence="8">
    <location>
        <begin position="1"/>
        <end position="20"/>
    </location>
</feature>
<keyword evidence="9" id="KW-0812">Transmembrane</keyword>
<comment type="function">
    <text evidence="6">Together with LptD, is involved in the assembly of lipopolysaccharide (LPS) at the surface of the outer membrane. Required for the proper assembly of LptD. Binds LPS and may serve as the LPS recognition site at the outer membrane.</text>
</comment>
<dbReference type="Proteomes" id="UP000071778">
    <property type="component" value="Chromosome"/>
</dbReference>
<proteinExistence type="inferred from homology"/>
<feature type="compositionally biased region" description="Low complexity" evidence="7">
    <location>
        <begin position="176"/>
        <end position="192"/>
    </location>
</feature>
<evidence type="ECO:0000313" key="10">
    <source>
        <dbReference type="Proteomes" id="UP000071778"/>
    </source>
</evidence>
<dbReference type="GO" id="GO:0043165">
    <property type="term" value="P:Gram-negative-bacterium-type cell outer membrane assembly"/>
    <property type="evidence" value="ECO:0007669"/>
    <property type="project" value="UniProtKB-UniRule"/>
</dbReference>
<dbReference type="HAMAP" id="MF_01186">
    <property type="entry name" value="LPS_assembly_LptE"/>
    <property type="match status" value="1"/>
</dbReference>
<dbReference type="GO" id="GO:1990351">
    <property type="term" value="C:transporter complex"/>
    <property type="evidence" value="ECO:0007669"/>
    <property type="project" value="TreeGrafter"/>
</dbReference>
<dbReference type="EMBL" id="CP013235">
    <property type="protein sequence ID" value="AMP11613.1"/>
    <property type="molecule type" value="Genomic_DNA"/>
</dbReference>
<comment type="subunit">
    <text evidence="6">Component of the lipopolysaccharide transport and assembly complex. Interacts with LptD.</text>
</comment>
<keyword evidence="4 6" id="KW-0998">Cell outer membrane</keyword>
<dbReference type="GO" id="GO:0009279">
    <property type="term" value="C:cell outer membrane"/>
    <property type="evidence" value="ECO:0007669"/>
    <property type="project" value="UniProtKB-SubCell"/>
</dbReference>
<dbReference type="GO" id="GO:0001530">
    <property type="term" value="F:lipopolysaccharide binding"/>
    <property type="evidence" value="ECO:0007669"/>
    <property type="project" value="TreeGrafter"/>
</dbReference>
<evidence type="ECO:0000256" key="6">
    <source>
        <dbReference type="HAMAP-Rule" id="MF_01186"/>
    </source>
</evidence>